<dbReference type="OrthoDB" id="9785326at2"/>
<dbReference type="AlphaFoldDB" id="A0A2T8HUX8"/>
<keyword evidence="5" id="KW-1185">Reference proteome</keyword>
<sequence length="267" mass="28640">MPAPRRARSIVAVLLIGALAAGCAQAPLPSGTNDPYESVNRAWFNNNLALDQALSGDTEAETDPALVALDDEGETVVAPDAVTPQRGSFLRRIVSNFGANLGLPSTIANDLLQIRPDRAAENTLRLVINSTVGLGGLFDPAGRIGIHGRRSDFGETLHRWGVGEGAYVVLPLLGPSTERDALGLAVDLVLDPLRFALPRGEFGGTLVARGAARFADRAEYAEILDANVINTADPYAQARLLYLQTRRYHLGVEIEDEIIDPYADLYD</sequence>
<dbReference type="GO" id="GO:0016020">
    <property type="term" value="C:membrane"/>
    <property type="evidence" value="ECO:0007669"/>
    <property type="project" value="InterPro"/>
</dbReference>
<organism evidence="4 5">
    <name type="scientific">Pararhodobacter oceanensis</name>
    <dbReference type="NCBI Taxonomy" id="2172121"/>
    <lineage>
        <taxon>Bacteria</taxon>
        <taxon>Pseudomonadati</taxon>
        <taxon>Pseudomonadota</taxon>
        <taxon>Alphaproteobacteria</taxon>
        <taxon>Rhodobacterales</taxon>
        <taxon>Paracoccaceae</taxon>
        <taxon>Pararhodobacter</taxon>
    </lineage>
</organism>
<comment type="similarity">
    <text evidence="1">Belongs to the MlaA family.</text>
</comment>
<dbReference type="InterPro" id="IPR007428">
    <property type="entry name" value="MlaA"/>
</dbReference>
<evidence type="ECO:0000313" key="4">
    <source>
        <dbReference type="EMBL" id="PVH29260.1"/>
    </source>
</evidence>
<dbReference type="GO" id="GO:0120010">
    <property type="term" value="P:intermembrane phospholipid transfer"/>
    <property type="evidence" value="ECO:0007669"/>
    <property type="project" value="TreeGrafter"/>
</dbReference>
<reference evidence="4 5" key="1">
    <citation type="submission" date="2018-04" db="EMBL/GenBank/DDBJ databases">
        <title>Pararhodobacter oceanense sp. nov., isolated from marine intertidal sediment.</title>
        <authorList>
            <person name="Wang X.-L."/>
            <person name="Du Z.-J."/>
        </authorList>
    </citation>
    <scope>NUCLEOTIDE SEQUENCE [LARGE SCALE GENOMIC DNA]</scope>
    <source>
        <strain evidence="4 5">AM505</strain>
    </source>
</reference>
<evidence type="ECO:0000256" key="1">
    <source>
        <dbReference type="ARBA" id="ARBA00010634"/>
    </source>
</evidence>
<comment type="caution">
    <text evidence="4">The sequence shown here is derived from an EMBL/GenBank/DDBJ whole genome shotgun (WGS) entry which is preliminary data.</text>
</comment>
<dbReference type="Proteomes" id="UP000245911">
    <property type="component" value="Unassembled WGS sequence"/>
</dbReference>
<feature type="signal peptide" evidence="3">
    <location>
        <begin position="1"/>
        <end position="26"/>
    </location>
</feature>
<evidence type="ECO:0000313" key="5">
    <source>
        <dbReference type="Proteomes" id="UP000245911"/>
    </source>
</evidence>
<keyword evidence="4" id="KW-0449">Lipoprotein</keyword>
<evidence type="ECO:0000256" key="2">
    <source>
        <dbReference type="ARBA" id="ARBA00022729"/>
    </source>
</evidence>
<accession>A0A2T8HUX8</accession>
<evidence type="ECO:0000256" key="3">
    <source>
        <dbReference type="SAM" id="SignalP"/>
    </source>
</evidence>
<dbReference type="Pfam" id="PF04333">
    <property type="entry name" value="MlaA"/>
    <property type="match status" value="1"/>
</dbReference>
<keyword evidence="2 3" id="KW-0732">Signal</keyword>
<dbReference type="RefSeq" id="WP_116558256.1">
    <property type="nucleotide sequence ID" value="NZ_QDKM01000003.1"/>
</dbReference>
<dbReference type="PROSITE" id="PS51257">
    <property type="entry name" value="PROKAR_LIPOPROTEIN"/>
    <property type="match status" value="1"/>
</dbReference>
<dbReference type="PANTHER" id="PTHR30035">
    <property type="entry name" value="LIPOPROTEIN VACJ-RELATED"/>
    <property type="match status" value="1"/>
</dbReference>
<proteinExistence type="inferred from homology"/>
<feature type="chain" id="PRO_5015582116" evidence="3">
    <location>
        <begin position="27"/>
        <end position="267"/>
    </location>
</feature>
<name>A0A2T8HUX8_9RHOB</name>
<dbReference type="EMBL" id="QDKM01000003">
    <property type="protein sequence ID" value="PVH29260.1"/>
    <property type="molecule type" value="Genomic_DNA"/>
</dbReference>
<gene>
    <name evidence="4" type="ORF">DDE20_09620</name>
</gene>
<dbReference type="PANTHER" id="PTHR30035:SF3">
    <property type="entry name" value="INTERMEMBRANE PHOSPHOLIPID TRANSPORT SYSTEM LIPOPROTEIN MLAA"/>
    <property type="match status" value="1"/>
</dbReference>
<protein>
    <submittedName>
        <fullName evidence="4">VacJ lipoprotein</fullName>
    </submittedName>
</protein>